<dbReference type="SUPFAM" id="SSF48576">
    <property type="entry name" value="Terpenoid synthases"/>
    <property type="match status" value="2"/>
</dbReference>
<dbReference type="PROSITE" id="PS00723">
    <property type="entry name" value="POLYPRENYL_SYNTHASE_1"/>
    <property type="match status" value="1"/>
</dbReference>
<keyword evidence="3" id="KW-0460">Magnesium</keyword>
<dbReference type="SFLD" id="SFLDS00005">
    <property type="entry name" value="Isoprenoid_Synthase_Type_I"/>
    <property type="match status" value="1"/>
</dbReference>
<keyword evidence="5" id="KW-1185">Reference proteome</keyword>
<dbReference type="Pfam" id="PF19086">
    <property type="entry name" value="Terpene_syn_C_2"/>
    <property type="match status" value="1"/>
</dbReference>
<evidence type="ECO:0000256" key="3">
    <source>
        <dbReference type="ARBA" id="ARBA00022842"/>
    </source>
</evidence>
<dbReference type="InterPro" id="IPR008949">
    <property type="entry name" value="Isoprenoid_synthase_dom_sf"/>
</dbReference>
<evidence type="ECO:0000313" key="5">
    <source>
        <dbReference type="Proteomes" id="UP001338125"/>
    </source>
</evidence>
<dbReference type="Pfam" id="PF00348">
    <property type="entry name" value="polyprenyl_synt"/>
    <property type="match status" value="1"/>
</dbReference>
<evidence type="ECO:0000313" key="4">
    <source>
        <dbReference type="EMBL" id="KAK5999230.1"/>
    </source>
</evidence>
<organism evidence="4 5">
    <name type="scientific">Cladobotryum mycophilum</name>
    <dbReference type="NCBI Taxonomy" id="491253"/>
    <lineage>
        <taxon>Eukaryota</taxon>
        <taxon>Fungi</taxon>
        <taxon>Dikarya</taxon>
        <taxon>Ascomycota</taxon>
        <taxon>Pezizomycotina</taxon>
        <taxon>Sordariomycetes</taxon>
        <taxon>Hypocreomycetidae</taxon>
        <taxon>Hypocreales</taxon>
        <taxon>Hypocreaceae</taxon>
        <taxon>Cladobotryum</taxon>
    </lineage>
</organism>
<dbReference type="PANTHER" id="PTHR12001">
    <property type="entry name" value="GERANYLGERANYL PYROPHOSPHATE SYNTHASE"/>
    <property type="match status" value="1"/>
</dbReference>
<dbReference type="EMBL" id="JAVFKD010000001">
    <property type="protein sequence ID" value="KAK5999230.1"/>
    <property type="molecule type" value="Genomic_DNA"/>
</dbReference>
<dbReference type="InterPro" id="IPR000092">
    <property type="entry name" value="Polyprenyl_synt"/>
</dbReference>
<keyword evidence="2" id="KW-0479">Metal-binding</keyword>
<name>A0ABR0T5C0_9HYPO</name>
<evidence type="ECO:0000256" key="1">
    <source>
        <dbReference type="ARBA" id="ARBA00022679"/>
    </source>
</evidence>
<dbReference type="PANTHER" id="PTHR12001:SF72">
    <property type="entry name" value="THIJ_PFPI FAMILY PROTEIN (AFU_ORTHOLOGUE AFUA_3G01210)-RELATED"/>
    <property type="match status" value="1"/>
</dbReference>
<keyword evidence="1" id="KW-0808">Transferase</keyword>
<dbReference type="InterPro" id="IPR033749">
    <property type="entry name" value="Polyprenyl_synt_CS"/>
</dbReference>
<sequence>MGLALLCKGWRVRIPAQIRSRSSSIRYTRHRQPMSTGGSIPFPDQPFLASRPLDPELLKAVGCFTRFEARVNSRDDLANLGMQRAAADLTAAINTGRNDTLGATMSATANMTSLSYPDCLPDRIELLSYLTELGFLHDDYTETEDPESIAVKHKRLGYATNPHETENSDGSPISLIMKTLLSKVILECFEVDTALTLDMMKSYSTDWLKNADTRPVPTTTFDEYMRHRVRDSGSHTFWWMTVFGHGTRMTSEEFDLMKPLLHRAERVMLLANDFYSWQKEKTQDINRITNLVLFYMKSEALSEQDAISKVKQMIIDEESHFITMRSEFCATHPDLAPHLRRLVNSLEPAIAGYHYWSATCPRYNSWKDSDNPPPTFHLPVKDGQVIGQNAVRGTTLASNLRQADHQDRASPADTLNKQSVKLLDGTALMAPVLYIRSLTSKNVISKLADAFNLWLHLPNATLNVFKDVNSDLQHASLILDDIQDGSSLRRGSTAAHMVFGEAQTINSALYMFVHVSKRIHELQQPELTTVLLESMEKLFLGQSWELNWRYTMYCPSEDEYFAMIDHKTGAFFHLLFKLMVTATSDESKPNASFDNLGRLLGRWYQVRDDYMNLHGVEYAKSKGFCEDLDEGKFSYPVVRCCASDATARDIILGIFREKQMSAMTSLPLESKKQILGLMERSGAVWETWDLLVKLQRETEDEVGRLEVWLGEANPVLRVLIKVLATGIPEPTASR</sequence>
<gene>
    <name evidence="4" type="ORF">PT974_01621</name>
</gene>
<comment type="caution">
    <text evidence="4">The sequence shown here is derived from an EMBL/GenBank/DDBJ whole genome shotgun (WGS) entry which is preliminary data.</text>
</comment>
<accession>A0ABR0T5C0</accession>
<dbReference type="Proteomes" id="UP001338125">
    <property type="component" value="Unassembled WGS sequence"/>
</dbReference>
<dbReference type="Gene3D" id="1.10.600.10">
    <property type="entry name" value="Farnesyl Diphosphate Synthase"/>
    <property type="match status" value="2"/>
</dbReference>
<evidence type="ECO:0000256" key="2">
    <source>
        <dbReference type="ARBA" id="ARBA00022723"/>
    </source>
</evidence>
<proteinExistence type="predicted"/>
<protein>
    <submittedName>
        <fullName evidence="4">Quiannulatene synthase</fullName>
    </submittedName>
</protein>
<dbReference type="PROSITE" id="PS00444">
    <property type="entry name" value="POLYPRENYL_SYNTHASE_2"/>
    <property type="match status" value="1"/>
</dbReference>
<reference evidence="4 5" key="1">
    <citation type="submission" date="2024-01" db="EMBL/GenBank/DDBJ databases">
        <title>Complete genome of Cladobotryum mycophilum ATHUM6906.</title>
        <authorList>
            <person name="Christinaki A.C."/>
            <person name="Myridakis A.I."/>
            <person name="Kouvelis V.N."/>
        </authorList>
    </citation>
    <scope>NUCLEOTIDE SEQUENCE [LARGE SCALE GENOMIC DNA]</scope>
    <source>
        <strain evidence="4 5">ATHUM6906</strain>
    </source>
</reference>